<evidence type="ECO:0000256" key="1">
    <source>
        <dbReference type="SAM" id="SignalP"/>
    </source>
</evidence>
<reference evidence="3" key="1">
    <citation type="submission" date="2016-11" db="UniProtKB">
        <authorList>
            <consortium name="WormBaseParasite"/>
        </authorList>
    </citation>
    <scope>IDENTIFICATION</scope>
</reference>
<dbReference type="AlphaFoldDB" id="A0A1I7WDY2"/>
<feature type="chain" id="PRO_5009310603" evidence="1">
    <location>
        <begin position="26"/>
        <end position="258"/>
    </location>
</feature>
<protein>
    <submittedName>
        <fullName evidence="3">ZP domain-containing protein</fullName>
    </submittedName>
</protein>
<keyword evidence="2" id="KW-1185">Reference proteome</keyword>
<sequence length="258" mass="29441">MIGNWLQRALILSAIFFLMLKVRVPHHISCGGEIARISIGYNLLIDRCRVRPFGPINLTDRISPSELFTNHNATFYVGTVHVQSVQPPQLREGVVYRVFPDGSVFYDCSVICCFPNFSTNRLMFSSDSKNPLDELDMPINMSDWSGIQYGFYHFCISIKDNFLLPTILLYARLILCTSLSHTPPIQGEFGVMYEFTDIPDWLLTSSLSDNIHKNFCLNHCELFSGLLGEQQNVVNILRKHRLISLPHLLDGQPHVNKH</sequence>
<keyword evidence="1" id="KW-0732">Signal</keyword>
<proteinExistence type="predicted"/>
<dbReference type="Proteomes" id="UP000095283">
    <property type="component" value="Unplaced"/>
</dbReference>
<evidence type="ECO:0000313" key="3">
    <source>
        <dbReference type="WBParaSite" id="Hba_03153"/>
    </source>
</evidence>
<accession>A0A1I7WDY2</accession>
<dbReference type="WBParaSite" id="Hba_03153">
    <property type="protein sequence ID" value="Hba_03153"/>
    <property type="gene ID" value="Hba_03153"/>
</dbReference>
<organism evidence="2 3">
    <name type="scientific">Heterorhabditis bacteriophora</name>
    <name type="common">Entomopathogenic nematode worm</name>
    <dbReference type="NCBI Taxonomy" id="37862"/>
    <lineage>
        <taxon>Eukaryota</taxon>
        <taxon>Metazoa</taxon>
        <taxon>Ecdysozoa</taxon>
        <taxon>Nematoda</taxon>
        <taxon>Chromadorea</taxon>
        <taxon>Rhabditida</taxon>
        <taxon>Rhabditina</taxon>
        <taxon>Rhabditomorpha</taxon>
        <taxon>Strongyloidea</taxon>
        <taxon>Heterorhabditidae</taxon>
        <taxon>Heterorhabditis</taxon>
    </lineage>
</organism>
<name>A0A1I7WDY2_HETBA</name>
<feature type="signal peptide" evidence="1">
    <location>
        <begin position="1"/>
        <end position="25"/>
    </location>
</feature>
<evidence type="ECO:0000313" key="2">
    <source>
        <dbReference type="Proteomes" id="UP000095283"/>
    </source>
</evidence>